<comment type="caution">
    <text evidence="7">The sequence shown here is derived from an EMBL/GenBank/DDBJ whole genome shotgun (WGS) entry which is preliminary data.</text>
</comment>
<sequence length="509" mass="56228">MSDLQKLKWSWQELLVGAVKSVLCVEIDITPEPAERILKRTLRKAQSILSNNERAAIARMFFGTICLRARLAHIIHADFHTSDFAESTTNKSVGLVELLTAYKLLEEPRYFPHANANEPASPWLDYAAYVLGFERVSLLTRTQSQFALEWPLPQIEYMCVFYSMPVWLTETIAATYPSSKSRQNALAASLNQPARPVFRANLAKTTRAALAASLANLGINCEPTLFSNAGLRVVGPEKPEIRNNALYRSGFFEVQDEGSQLVSLATEGADIYDNMVVVDMCCGRGGKALHLADMMRRGILICHDVDANTLRQAKARLEKAGVLNDSQLNIRFVSSSAAVNSQSSTVIHGGRGGDMSFLTPDQPTVNADSAALQSAMNGVLADIVLVDAPCSSLGTLRRGPNVRWEINPANLPIFSILQQNILQHAVSLVKPGGILVYATCTFNKQECGDIKQWFEDEYAEMFEPEPLFRENVMRQLVGPDGDTMANSVQLTPSDHGTDAFFISKWKRKK</sequence>
<gene>
    <name evidence="7" type="ORF">HK100_003894</name>
</gene>
<feature type="binding site" evidence="5">
    <location>
        <position position="387"/>
    </location>
    <ligand>
        <name>S-adenosyl-L-methionine</name>
        <dbReference type="ChEBI" id="CHEBI:59789"/>
    </ligand>
</feature>
<keyword evidence="4 5" id="KW-0694">RNA-binding</keyword>
<dbReference type="PROSITE" id="PS51686">
    <property type="entry name" value="SAM_MT_RSMB_NOP"/>
    <property type="match status" value="1"/>
</dbReference>
<dbReference type="InterPro" id="IPR049560">
    <property type="entry name" value="MeTrfase_RsmB-F_NOP2_cat"/>
</dbReference>
<dbReference type="PANTHER" id="PTHR22807">
    <property type="entry name" value="NOP2 YEAST -RELATED NOL1/NOP2/FMU SUN DOMAIN-CONTAINING"/>
    <property type="match status" value="1"/>
</dbReference>
<dbReference type="SUPFAM" id="SSF53335">
    <property type="entry name" value="S-adenosyl-L-methionine-dependent methyltransferases"/>
    <property type="match status" value="1"/>
</dbReference>
<dbReference type="Proteomes" id="UP001211907">
    <property type="component" value="Unassembled WGS sequence"/>
</dbReference>
<accession>A0AAD5STH3</accession>
<name>A0AAD5STH3_9FUNG</name>
<evidence type="ECO:0000313" key="7">
    <source>
        <dbReference type="EMBL" id="KAJ3105482.1"/>
    </source>
</evidence>
<keyword evidence="1 5" id="KW-0489">Methyltransferase</keyword>
<dbReference type="InterPro" id="IPR023267">
    <property type="entry name" value="RCMT"/>
</dbReference>
<comment type="caution">
    <text evidence="5">Lacks conserved residue(s) required for the propagation of feature annotation.</text>
</comment>
<dbReference type="PANTHER" id="PTHR22807:SF53">
    <property type="entry name" value="RIBOSOMAL RNA SMALL SUBUNIT METHYLTRANSFERASE B-RELATED"/>
    <property type="match status" value="1"/>
</dbReference>
<evidence type="ECO:0000313" key="8">
    <source>
        <dbReference type="Proteomes" id="UP001211907"/>
    </source>
</evidence>
<dbReference type="GO" id="GO:0001510">
    <property type="term" value="P:RNA methylation"/>
    <property type="evidence" value="ECO:0007669"/>
    <property type="project" value="InterPro"/>
</dbReference>
<comment type="similarity">
    <text evidence="5">Belongs to the class I-like SAM-binding methyltransferase superfamily. RsmB/NOP family.</text>
</comment>
<protein>
    <recommendedName>
        <fullName evidence="6">SAM-dependent MTase RsmB/NOP-type domain-containing protein</fullName>
    </recommendedName>
</protein>
<evidence type="ECO:0000256" key="5">
    <source>
        <dbReference type="PROSITE-ProRule" id="PRU01023"/>
    </source>
</evidence>
<reference evidence="7" key="1">
    <citation type="submission" date="2020-05" db="EMBL/GenBank/DDBJ databases">
        <title>Phylogenomic resolution of chytrid fungi.</title>
        <authorList>
            <person name="Stajich J.E."/>
            <person name="Amses K."/>
            <person name="Simmons R."/>
            <person name="Seto K."/>
            <person name="Myers J."/>
            <person name="Bonds A."/>
            <person name="Quandt C.A."/>
            <person name="Barry K."/>
            <person name="Liu P."/>
            <person name="Grigoriev I."/>
            <person name="Longcore J.E."/>
            <person name="James T.Y."/>
        </authorList>
    </citation>
    <scope>NUCLEOTIDE SEQUENCE</scope>
    <source>
        <strain evidence="7">JEL0513</strain>
    </source>
</reference>
<organism evidence="7 8">
    <name type="scientific">Physocladia obscura</name>
    <dbReference type="NCBI Taxonomy" id="109957"/>
    <lineage>
        <taxon>Eukaryota</taxon>
        <taxon>Fungi</taxon>
        <taxon>Fungi incertae sedis</taxon>
        <taxon>Chytridiomycota</taxon>
        <taxon>Chytridiomycota incertae sedis</taxon>
        <taxon>Chytridiomycetes</taxon>
        <taxon>Chytridiales</taxon>
        <taxon>Chytriomycetaceae</taxon>
        <taxon>Physocladia</taxon>
    </lineage>
</organism>
<feature type="binding site" evidence="5">
    <location>
        <position position="304"/>
    </location>
    <ligand>
        <name>S-adenosyl-L-methionine</name>
        <dbReference type="ChEBI" id="CHEBI:59789"/>
    </ligand>
</feature>
<dbReference type="EMBL" id="JADGJH010002001">
    <property type="protein sequence ID" value="KAJ3105482.1"/>
    <property type="molecule type" value="Genomic_DNA"/>
</dbReference>
<dbReference type="Pfam" id="PF22458">
    <property type="entry name" value="RsmF-B_ferredox"/>
    <property type="match status" value="1"/>
</dbReference>
<dbReference type="InterPro" id="IPR001678">
    <property type="entry name" value="MeTrfase_RsmB-F_NOP2_dom"/>
</dbReference>
<dbReference type="GO" id="GO:0003723">
    <property type="term" value="F:RNA binding"/>
    <property type="evidence" value="ECO:0007669"/>
    <property type="project" value="UniProtKB-UniRule"/>
</dbReference>
<evidence type="ECO:0000256" key="4">
    <source>
        <dbReference type="ARBA" id="ARBA00022884"/>
    </source>
</evidence>
<evidence type="ECO:0000259" key="6">
    <source>
        <dbReference type="PROSITE" id="PS51686"/>
    </source>
</evidence>
<keyword evidence="8" id="KW-1185">Reference proteome</keyword>
<feature type="domain" description="SAM-dependent MTase RsmB/NOP-type" evidence="6">
    <location>
        <begin position="186"/>
        <end position="508"/>
    </location>
</feature>
<dbReference type="AlphaFoldDB" id="A0AAD5STH3"/>
<feature type="active site" description="Nucleophile" evidence="5">
    <location>
        <position position="440"/>
    </location>
</feature>
<keyword evidence="3 5" id="KW-0949">S-adenosyl-L-methionine</keyword>
<keyword evidence="2 5" id="KW-0808">Transferase</keyword>
<dbReference type="Gene3D" id="3.40.50.150">
    <property type="entry name" value="Vaccinia Virus protein VP39"/>
    <property type="match status" value="1"/>
</dbReference>
<dbReference type="PRINTS" id="PR02008">
    <property type="entry name" value="RCMTFAMILY"/>
</dbReference>
<evidence type="ECO:0000256" key="3">
    <source>
        <dbReference type="ARBA" id="ARBA00022691"/>
    </source>
</evidence>
<evidence type="ECO:0000256" key="1">
    <source>
        <dbReference type="ARBA" id="ARBA00022603"/>
    </source>
</evidence>
<dbReference type="Gene3D" id="3.30.70.1170">
    <property type="entry name" value="Sun protein, domain 3"/>
    <property type="match status" value="1"/>
</dbReference>
<dbReference type="InterPro" id="IPR029063">
    <property type="entry name" value="SAM-dependent_MTases_sf"/>
</dbReference>
<evidence type="ECO:0000256" key="2">
    <source>
        <dbReference type="ARBA" id="ARBA00022679"/>
    </source>
</evidence>
<dbReference type="InterPro" id="IPR054728">
    <property type="entry name" value="RsmB-like_ferredoxin"/>
</dbReference>
<proteinExistence type="inferred from homology"/>
<dbReference type="Pfam" id="PF01189">
    <property type="entry name" value="Methyltr_RsmB-F"/>
    <property type="match status" value="1"/>
</dbReference>
<dbReference type="GO" id="GO:0008173">
    <property type="term" value="F:RNA methyltransferase activity"/>
    <property type="evidence" value="ECO:0007669"/>
    <property type="project" value="InterPro"/>
</dbReference>